<dbReference type="PANTHER" id="PTHR30388:SF6">
    <property type="entry name" value="XANTHINE DEHYDROGENASE SUBUNIT A-RELATED"/>
    <property type="match status" value="1"/>
</dbReference>
<dbReference type="PANTHER" id="PTHR30388">
    <property type="entry name" value="ALDEHYDE OXIDOREDUCTASE MOLYBDENUM COFACTOR ASSEMBLY PROTEIN"/>
    <property type="match status" value="1"/>
</dbReference>
<evidence type="ECO:0000259" key="1">
    <source>
        <dbReference type="Pfam" id="PF13478"/>
    </source>
</evidence>
<dbReference type="Pfam" id="PF13478">
    <property type="entry name" value="XdhC_C"/>
    <property type="match status" value="1"/>
</dbReference>
<gene>
    <name evidence="2" type="ORF">METZ01_LOCUS147600</name>
</gene>
<dbReference type="Gene3D" id="3.40.50.720">
    <property type="entry name" value="NAD(P)-binding Rossmann-like Domain"/>
    <property type="match status" value="1"/>
</dbReference>
<dbReference type="AlphaFoldDB" id="A0A381ZZP5"/>
<protein>
    <recommendedName>
        <fullName evidence="1">XdhC Rossmann domain-containing protein</fullName>
    </recommendedName>
</protein>
<organism evidence="2">
    <name type="scientific">marine metagenome</name>
    <dbReference type="NCBI Taxonomy" id="408172"/>
    <lineage>
        <taxon>unclassified sequences</taxon>
        <taxon>metagenomes</taxon>
        <taxon>ecological metagenomes</taxon>
    </lineage>
</organism>
<feature type="domain" description="XdhC Rossmann" evidence="1">
    <location>
        <begin position="62"/>
        <end position="196"/>
    </location>
</feature>
<evidence type="ECO:0000313" key="2">
    <source>
        <dbReference type="EMBL" id="SVA94746.1"/>
    </source>
</evidence>
<dbReference type="EMBL" id="UINC01023319">
    <property type="protein sequence ID" value="SVA94746.1"/>
    <property type="molecule type" value="Genomic_DNA"/>
</dbReference>
<sequence>MGYIGGGCIENRASDAAIETLIDGIPQVVEIDLDSDTIAMGIPCGGNMSVIVEPQMIDSVILIRGEGRIVEVFCSMAKLLNFKLIVHTSKSNEELYPDADKIITEGLKVEDIDEKINYFILATHQGNDDKIALGAIRKGIPYVGVIASQKKANLIKEYLLDNNVSESEIKNLHSPIGLDLNAITPEQIALSIISEIVMLENRATGKQMKDK</sequence>
<dbReference type="InterPro" id="IPR027051">
    <property type="entry name" value="XdhC_Rossmann_dom"/>
</dbReference>
<dbReference type="InterPro" id="IPR052698">
    <property type="entry name" value="MoCofactor_Util/Proc"/>
</dbReference>
<accession>A0A381ZZP5</accession>
<proteinExistence type="predicted"/>
<reference evidence="2" key="1">
    <citation type="submission" date="2018-05" db="EMBL/GenBank/DDBJ databases">
        <authorList>
            <person name="Lanie J.A."/>
            <person name="Ng W.-L."/>
            <person name="Kazmierczak K.M."/>
            <person name="Andrzejewski T.M."/>
            <person name="Davidsen T.M."/>
            <person name="Wayne K.J."/>
            <person name="Tettelin H."/>
            <person name="Glass J.I."/>
            <person name="Rusch D."/>
            <person name="Podicherti R."/>
            <person name="Tsui H.-C.T."/>
            <person name="Winkler M.E."/>
        </authorList>
    </citation>
    <scope>NUCLEOTIDE SEQUENCE</scope>
</reference>
<name>A0A381ZZP5_9ZZZZ</name>